<gene>
    <name evidence="2" type="ORF">V5O48_013140</name>
</gene>
<dbReference type="EMBL" id="JBAHYK010001248">
    <property type="protein sequence ID" value="KAL0568837.1"/>
    <property type="molecule type" value="Genomic_DNA"/>
</dbReference>
<feature type="region of interest" description="Disordered" evidence="1">
    <location>
        <begin position="36"/>
        <end position="58"/>
    </location>
</feature>
<keyword evidence="3" id="KW-1185">Reference proteome</keyword>
<name>A0ABR3F118_9AGAR</name>
<dbReference type="Proteomes" id="UP001465976">
    <property type="component" value="Unassembled WGS sequence"/>
</dbReference>
<reference evidence="2 3" key="1">
    <citation type="submission" date="2024-02" db="EMBL/GenBank/DDBJ databases">
        <title>A draft genome for the cacao thread blight pathogen Marasmius crinis-equi.</title>
        <authorList>
            <person name="Cohen S.P."/>
            <person name="Baruah I.K."/>
            <person name="Amoako-Attah I."/>
            <person name="Bukari Y."/>
            <person name="Meinhardt L.W."/>
            <person name="Bailey B.A."/>
        </authorList>
    </citation>
    <scope>NUCLEOTIDE SEQUENCE [LARGE SCALE GENOMIC DNA]</scope>
    <source>
        <strain evidence="2 3">GH-76</strain>
    </source>
</reference>
<evidence type="ECO:0000313" key="3">
    <source>
        <dbReference type="Proteomes" id="UP001465976"/>
    </source>
</evidence>
<accession>A0ABR3F118</accession>
<proteinExistence type="predicted"/>
<protein>
    <submittedName>
        <fullName evidence="2">Uncharacterized protein</fullName>
    </submittedName>
</protein>
<comment type="caution">
    <text evidence="2">The sequence shown here is derived from an EMBL/GenBank/DDBJ whole genome shotgun (WGS) entry which is preliminary data.</text>
</comment>
<evidence type="ECO:0000313" key="2">
    <source>
        <dbReference type="EMBL" id="KAL0568837.1"/>
    </source>
</evidence>
<sequence>MEIGKAWAGLHLEGWLSFKSEARAVPVNYASMQGELERERSERKSSADRKRAVEARKEREKWVDGERRKQRREVLGIGLLEFVGKFEFYNLYQSP</sequence>
<organism evidence="2 3">
    <name type="scientific">Marasmius crinis-equi</name>
    <dbReference type="NCBI Taxonomy" id="585013"/>
    <lineage>
        <taxon>Eukaryota</taxon>
        <taxon>Fungi</taxon>
        <taxon>Dikarya</taxon>
        <taxon>Basidiomycota</taxon>
        <taxon>Agaricomycotina</taxon>
        <taxon>Agaricomycetes</taxon>
        <taxon>Agaricomycetidae</taxon>
        <taxon>Agaricales</taxon>
        <taxon>Marasmiineae</taxon>
        <taxon>Marasmiaceae</taxon>
        <taxon>Marasmius</taxon>
    </lineage>
</organism>
<evidence type="ECO:0000256" key="1">
    <source>
        <dbReference type="SAM" id="MobiDB-lite"/>
    </source>
</evidence>